<organism evidence="1 2">
    <name type="scientific">Effusibacillus consociatus</name>
    <dbReference type="NCBI Taxonomy" id="1117041"/>
    <lineage>
        <taxon>Bacteria</taxon>
        <taxon>Bacillati</taxon>
        <taxon>Bacillota</taxon>
        <taxon>Bacilli</taxon>
        <taxon>Bacillales</taxon>
        <taxon>Alicyclobacillaceae</taxon>
        <taxon>Effusibacillus</taxon>
    </lineage>
</organism>
<accession>A0ABV9Q170</accession>
<dbReference type="Pfam" id="PF14395">
    <property type="entry name" value="COOH-NH2_lig"/>
    <property type="match status" value="1"/>
</dbReference>
<sequence length="479" mass="54664">MGYLLLHTGQPTAKRLLRRIPQLAGVENINDVKSNDRVIRWGNVSGSDREAEFVLNPRASIVRTRSRLEMLSILHQNGIRCPYSVESGKERLISLSRHYRVPVFNMRAISIYKSDGKLIWLDRRITRVNDQFREVPLDEDRVATRVARLAVRAVHALGLDFGLVSLGISTKGFAYVLDVSPAPILKDNLLDTFSNAIRNWIEEEDQIDPPSFKMGTDLEFMLRNREGKMVVASNYLPRNGKVGCDALSIRREGRKLPLAEIRPAPSSSPIRLVKNIEDTLLEAKRLIPRNVQWVAGSMPFRNFGIGGHIHYSNLPLSSQLVKALDNYLALPVMLIEDPATAVRRRPKYGFLGDIRLKSHGGWEYRTLGSWMISPAISTAILCLAHLAATHYRELNRTPLSNPELQRAFYNGDKKTLRPYFEEIWQDIEDTSMYETYEEYLDIISTMVRNGETWNELSDIKRAWGIQYSKSLRTGRSSRT</sequence>
<evidence type="ECO:0008006" key="3">
    <source>
        <dbReference type="Google" id="ProtNLM"/>
    </source>
</evidence>
<comment type="caution">
    <text evidence="1">The sequence shown here is derived from an EMBL/GenBank/DDBJ whole genome shotgun (WGS) entry which is preliminary data.</text>
</comment>
<name>A0ABV9Q170_9BACL</name>
<evidence type="ECO:0000313" key="1">
    <source>
        <dbReference type="EMBL" id="MFC4766392.1"/>
    </source>
</evidence>
<evidence type="ECO:0000313" key="2">
    <source>
        <dbReference type="Proteomes" id="UP001596002"/>
    </source>
</evidence>
<dbReference type="Proteomes" id="UP001596002">
    <property type="component" value="Unassembled WGS sequence"/>
</dbReference>
<dbReference type="InterPro" id="IPR025681">
    <property type="entry name" value="COOH-NH2_lig"/>
</dbReference>
<gene>
    <name evidence="1" type="ORF">ACFO8Q_03140</name>
</gene>
<keyword evidence="2" id="KW-1185">Reference proteome</keyword>
<reference evidence="2" key="1">
    <citation type="journal article" date="2019" name="Int. J. Syst. Evol. Microbiol.">
        <title>The Global Catalogue of Microorganisms (GCM) 10K type strain sequencing project: providing services to taxonomists for standard genome sequencing and annotation.</title>
        <authorList>
            <consortium name="The Broad Institute Genomics Platform"/>
            <consortium name="The Broad Institute Genome Sequencing Center for Infectious Disease"/>
            <person name="Wu L."/>
            <person name="Ma J."/>
        </authorList>
    </citation>
    <scope>NUCLEOTIDE SEQUENCE [LARGE SCALE GENOMIC DNA]</scope>
    <source>
        <strain evidence="2">WYCCWR 12678</strain>
    </source>
</reference>
<dbReference type="EMBL" id="JBHSHC010000016">
    <property type="protein sequence ID" value="MFC4766392.1"/>
    <property type="molecule type" value="Genomic_DNA"/>
</dbReference>
<protein>
    <recommendedName>
        <fullName evidence="3">Phage phiEco32-like COOH-NH2 ligase-type 2</fullName>
    </recommendedName>
</protein>
<dbReference type="RefSeq" id="WP_380024231.1">
    <property type="nucleotide sequence ID" value="NZ_JBHSHC010000016.1"/>
</dbReference>
<proteinExistence type="predicted"/>